<accession>A0A7J5B8L6</accession>
<reference evidence="8 9" key="1">
    <citation type="submission" date="2019-09" db="EMBL/GenBank/DDBJ databases">
        <title>Phylogeny of genus Pseudoclavibacter and closely related genus.</title>
        <authorList>
            <person name="Li Y."/>
        </authorList>
    </citation>
    <scope>NUCLEOTIDE SEQUENCE [LARGE SCALE GENOMIC DNA]</scope>
    <source>
        <strain evidence="8 9">KCTC 13959</strain>
    </source>
</reference>
<dbReference type="PANTHER" id="PTHR43161">
    <property type="entry name" value="SORBITOL DEHYDROGENASE"/>
    <property type="match status" value="1"/>
</dbReference>
<dbReference type="Proteomes" id="UP000433493">
    <property type="component" value="Unassembled WGS sequence"/>
</dbReference>
<proteinExistence type="inferred from homology"/>
<dbReference type="GO" id="GO:0016491">
    <property type="term" value="F:oxidoreductase activity"/>
    <property type="evidence" value="ECO:0007669"/>
    <property type="project" value="UniProtKB-KW"/>
</dbReference>
<dbReference type="OrthoDB" id="9797931at2"/>
<dbReference type="Gene3D" id="3.40.50.720">
    <property type="entry name" value="NAD(P)-binding Rossmann-like Domain"/>
    <property type="match status" value="1"/>
</dbReference>
<dbReference type="InterPro" id="IPR020843">
    <property type="entry name" value="ER"/>
</dbReference>
<dbReference type="InterPro" id="IPR013149">
    <property type="entry name" value="ADH-like_C"/>
</dbReference>
<dbReference type="SUPFAM" id="SSF51735">
    <property type="entry name" value="NAD(P)-binding Rossmann-fold domains"/>
    <property type="match status" value="1"/>
</dbReference>
<dbReference type="Gene3D" id="3.90.180.10">
    <property type="entry name" value="Medium-chain alcohol dehydrogenases, catalytic domain"/>
    <property type="match status" value="1"/>
</dbReference>
<evidence type="ECO:0000313" key="8">
    <source>
        <dbReference type="EMBL" id="KAB1641690.1"/>
    </source>
</evidence>
<evidence type="ECO:0000256" key="5">
    <source>
        <dbReference type="ARBA" id="ARBA00023002"/>
    </source>
</evidence>
<organism evidence="8 9">
    <name type="scientific">Gulosibacter chungangensis</name>
    <dbReference type="NCBI Taxonomy" id="979746"/>
    <lineage>
        <taxon>Bacteria</taxon>
        <taxon>Bacillati</taxon>
        <taxon>Actinomycetota</taxon>
        <taxon>Actinomycetes</taxon>
        <taxon>Micrococcales</taxon>
        <taxon>Microbacteriaceae</taxon>
        <taxon>Gulosibacter</taxon>
    </lineage>
</organism>
<keyword evidence="5" id="KW-0560">Oxidoreductase</keyword>
<dbReference type="SUPFAM" id="SSF50129">
    <property type="entry name" value="GroES-like"/>
    <property type="match status" value="1"/>
</dbReference>
<evidence type="ECO:0000256" key="6">
    <source>
        <dbReference type="RuleBase" id="RU361277"/>
    </source>
</evidence>
<dbReference type="PROSITE" id="PS00059">
    <property type="entry name" value="ADH_ZINC"/>
    <property type="match status" value="1"/>
</dbReference>
<keyword evidence="4 6" id="KW-0862">Zinc</keyword>
<protein>
    <submittedName>
        <fullName evidence="8">Alcohol dehydrogenase catalytic domain-containing protein</fullName>
    </submittedName>
</protein>
<dbReference type="RefSeq" id="WP_158053009.1">
    <property type="nucleotide sequence ID" value="NZ_WBKB01000008.1"/>
</dbReference>
<evidence type="ECO:0000259" key="7">
    <source>
        <dbReference type="SMART" id="SM00829"/>
    </source>
</evidence>
<dbReference type="InterPro" id="IPR013154">
    <property type="entry name" value="ADH-like_N"/>
</dbReference>
<sequence length="345" mass="35798">MRELVLAEIGRLEVRERETPTPGPGEVLIRIVATGICGSDIHGYTGENGRRFPGQVMGHESSGYIAAVGEGVADSLQVDAPVTFNPVVIPAEDAEAYAGREQHHPKKVVIGVEPSVPASFADYVLIPAQNVVPLPDSLPVELGALIEPLAVAVHAVRRVMNADVKRVLVIGGGPIGQSVVLALRDAGVEDILVSEVDQARRDLIAGLGAKPIDPTQGSVAEQVAAEGGLVDVAIDAVGITPTIQDALSSTLLGGSVCLVGMGSPNVDLKAFAVSTEERSLVGSFTYAAKDFEYAAGIIGKDAERYRLLVSAEVPVAEADAAFKSLANGSATPGKVLVRFDDESEG</sequence>
<dbReference type="Pfam" id="PF00107">
    <property type="entry name" value="ADH_zinc_N"/>
    <property type="match status" value="1"/>
</dbReference>
<feature type="domain" description="Enoyl reductase (ER)" evidence="7">
    <location>
        <begin position="7"/>
        <end position="337"/>
    </location>
</feature>
<comment type="similarity">
    <text evidence="2 6">Belongs to the zinc-containing alcohol dehydrogenase family.</text>
</comment>
<comment type="cofactor">
    <cofactor evidence="1 6">
        <name>Zn(2+)</name>
        <dbReference type="ChEBI" id="CHEBI:29105"/>
    </cofactor>
</comment>
<keyword evidence="3 6" id="KW-0479">Metal-binding</keyword>
<evidence type="ECO:0000256" key="1">
    <source>
        <dbReference type="ARBA" id="ARBA00001947"/>
    </source>
</evidence>
<gene>
    <name evidence="8" type="ORF">F8O05_12145</name>
</gene>
<name>A0A7J5B8L6_9MICO</name>
<dbReference type="PANTHER" id="PTHR43161:SF9">
    <property type="entry name" value="SORBITOL DEHYDROGENASE"/>
    <property type="match status" value="1"/>
</dbReference>
<dbReference type="GO" id="GO:0008270">
    <property type="term" value="F:zinc ion binding"/>
    <property type="evidence" value="ECO:0007669"/>
    <property type="project" value="InterPro"/>
</dbReference>
<dbReference type="AlphaFoldDB" id="A0A7J5B8L6"/>
<dbReference type="InterPro" id="IPR036291">
    <property type="entry name" value="NAD(P)-bd_dom_sf"/>
</dbReference>
<dbReference type="Pfam" id="PF08240">
    <property type="entry name" value="ADH_N"/>
    <property type="match status" value="1"/>
</dbReference>
<dbReference type="SMART" id="SM00829">
    <property type="entry name" value="PKS_ER"/>
    <property type="match status" value="1"/>
</dbReference>
<dbReference type="InterPro" id="IPR011032">
    <property type="entry name" value="GroES-like_sf"/>
</dbReference>
<evidence type="ECO:0000256" key="4">
    <source>
        <dbReference type="ARBA" id="ARBA00022833"/>
    </source>
</evidence>
<evidence type="ECO:0000313" key="9">
    <source>
        <dbReference type="Proteomes" id="UP000433493"/>
    </source>
</evidence>
<comment type="caution">
    <text evidence="8">The sequence shown here is derived from an EMBL/GenBank/DDBJ whole genome shotgun (WGS) entry which is preliminary data.</text>
</comment>
<evidence type="ECO:0000256" key="2">
    <source>
        <dbReference type="ARBA" id="ARBA00008072"/>
    </source>
</evidence>
<dbReference type="EMBL" id="WBKB01000008">
    <property type="protein sequence ID" value="KAB1641690.1"/>
    <property type="molecule type" value="Genomic_DNA"/>
</dbReference>
<dbReference type="InterPro" id="IPR002328">
    <property type="entry name" value="ADH_Zn_CS"/>
</dbReference>
<evidence type="ECO:0000256" key="3">
    <source>
        <dbReference type="ARBA" id="ARBA00022723"/>
    </source>
</evidence>
<keyword evidence="9" id="KW-1185">Reference proteome</keyword>